<gene>
    <name evidence="2" type="ORF">THAOC_02608</name>
</gene>
<comment type="caution">
    <text evidence="2">The sequence shown here is derived from an EMBL/GenBank/DDBJ whole genome shotgun (WGS) entry which is preliminary data.</text>
</comment>
<dbReference type="EMBL" id="AGNL01002804">
    <property type="protein sequence ID" value="EJK75663.1"/>
    <property type="molecule type" value="Genomic_DNA"/>
</dbReference>
<feature type="region of interest" description="Disordered" evidence="1">
    <location>
        <begin position="1"/>
        <end position="192"/>
    </location>
</feature>
<feature type="compositionally biased region" description="Acidic residues" evidence="1">
    <location>
        <begin position="58"/>
        <end position="67"/>
    </location>
</feature>
<dbReference type="AlphaFoldDB" id="K0TAD9"/>
<evidence type="ECO:0000313" key="3">
    <source>
        <dbReference type="Proteomes" id="UP000266841"/>
    </source>
</evidence>
<evidence type="ECO:0000256" key="1">
    <source>
        <dbReference type="SAM" id="MobiDB-lite"/>
    </source>
</evidence>
<evidence type="ECO:0000313" key="2">
    <source>
        <dbReference type="EMBL" id="EJK75663.1"/>
    </source>
</evidence>
<sequence length="347" mass="38926">MASQNQPGAVPSARSSSVKKEYDCDTDEDNDNNDMMPNLRPPPVASDVTALVKKEYDYDTEDDATDAGEVKEEDLNQPEAVPPARSSPVKKEYDCDTDEDNDNNDLMPPVAPDATALVKKEYDYDTEDDATPDAGADADHPKIEVAVDENESAPATGDENNEYADEENPRKKQKKSQPRFQRQDGLMVRARASDSPTAESYLAYLDDVDEGASDDGCLWIRHISNLTDDTDIDVTGGESDYGDFNLMLHWDYGDCTPFGSFPPLIEEIMWAEATEGYALANEEKRREVWKKHGWIRDFGESNGGWYVDTINIGMKEKEAIFENMRKNDRAAVHCPELSDIFPNMFQF</sequence>
<name>K0TAD9_THAOC</name>
<accession>K0TAD9</accession>
<keyword evidence="3" id="KW-1185">Reference proteome</keyword>
<proteinExistence type="predicted"/>
<reference evidence="2 3" key="1">
    <citation type="journal article" date="2012" name="Genome Biol.">
        <title>Genome and low-iron response of an oceanic diatom adapted to chronic iron limitation.</title>
        <authorList>
            <person name="Lommer M."/>
            <person name="Specht M."/>
            <person name="Roy A.S."/>
            <person name="Kraemer L."/>
            <person name="Andreson R."/>
            <person name="Gutowska M.A."/>
            <person name="Wolf J."/>
            <person name="Bergner S.V."/>
            <person name="Schilhabel M.B."/>
            <person name="Klostermeier U.C."/>
            <person name="Beiko R.G."/>
            <person name="Rosenstiel P."/>
            <person name="Hippler M."/>
            <person name="Laroche J."/>
        </authorList>
    </citation>
    <scope>NUCLEOTIDE SEQUENCE [LARGE SCALE GENOMIC DNA]</scope>
    <source>
        <strain evidence="2 3">CCMP1005</strain>
    </source>
</reference>
<organism evidence="2 3">
    <name type="scientific">Thalassiosira oceanica</name>
    <name type="common">Marine diatom</name>
    <dbReference type="NCBI Taxonomy" id="159749"/>
    <lineage>
        <taxon>Eukaryota</taxon>
        <taxon>Sar</taxon>
        <taxon>Stramenopiles</taxon>
        <taxon>Ochrophyta</taxon>
        <taxon>Bacillariophyta</taxon>
        <taxon>Coscinodiscophyceae</taxon>
        <taxon>Thalassiosirophycidae</taxon>
        <taxon>Thalassiosirales</taxon>
        <taxon>Thalassiosiraceae</taxon>
        <taxon>Thalassiosira</taxon>
    </lineage>
</organism>
<protein>
    <submittedName>
        <fullName evidence="2">Uncharacterized protein</fullName>
    </submittedName>
</protein>
<dbReference type="Proteomes" id="UP000266841">
    <property type="component" value="Unassembled WGS sequence"/>
</dbReference>